<gene>
    <name evidence="1" type="ORF">NVIE_1893</name>
</gene>
<keyword evidence="2" id="KW-1185">Reference proteome</keyword>
<dbReference type="KEGG" id="nvn:NVIE_1893"/>
<dbReference type="EMBL" id="CP007536">
    <property type="protein sequence ID" value="AIC16107.1"/>
    <property type="molecule type" value="Genomic_DNA"/>
</dbReference>
<dbReference type="HOGENOM" id="CLU_3075495_0_0_2"/>
<proteinExistence type="predicted"/>
<dbReference type="RefSeq" id="WP_158435161.1">
    <property type="nucleotide sequence ID" value="NZ_CP007536.1"/>
</dbReference>
<sequence>MKETAAERMQGEDAAGHFTYDDAALERMQRRFSSYDDLLRYVKRYGMHRHFE</sequence>
<organism evidence="1 2">
    <name type="scientific">Nitrososphaera viennensis EN76</name>
    <dbReference type="NCBI Taxonomy" id="926571"/>
    <lineage>
        <taxon>Archaea</taxon>
        <taxon>Nitrososphaerota</taxon>
        <taxon>Nitrososphaeria</taxon>
        <taxon>Nitrososphaerales</taxon>
        <taxon>Nitrososphaeraceae</taxon>
        <taxon>Nitrososphaera</taxon>
    </lineage>
</organism>
<name>A0A060HSG3_9ARCH</name>
<dbReference type="Proteomes" id="UP000027093">
    <property type="component" value="Chromosome"/>
</dbReference>
<evidence type="ECO:0000313" key="1">
    <source>
        <dbReference type="EMBL" id="AIC16107.1"/>
    </source>
</evidence>
<dbReference type="GeneID" id="74947109"/>
<reference evidence="1 2" key="1">
    <citation type="journal article" date="2014" name="Int. J. Syst. Evol. Microbiol.">
        <title>Nitrososphaera viennensis gen. nov., sp. nov., an aerobic and mesophilic, ammonia-oxidizing archaeon from soil and a member of the archaeal phylum Thaumarchaeota.</title>
        <authorList>
            <person name="Stieglmeier M."/>
            <person name="Klingl A."/>
            <person name="Alves R.J."/>
            <person name="Rittmann S.K."/>
            <person name="Melcher M."/>
            <person name="Leisch N."/>
            <person name="Schleper C."/>
        </authorList>
    </citation>
    <scope>NUCLEOTIDE SEQUENCE [LARGE SCALE GENOMIC DNA]</scope>
    <source>
        <strain evidence="1">EN76</strain>
    </source>
</reference>
<protein>
    <submittedName>
        <fullName evidence="1">Uncharacterized protein</fullName>
    </submittedName>
</protein>
<evidence type="ECO:0000313" key="2">
    <source>
        <dbReference type="Proteomes" id="UP000027093"/>
    </source>
</evidence>
<accession>A0A060HSG3</accession>
<dbReference type="OrthoDB" id="11702at2157"/>
<dbReference type="AlphaFoldDB" id="A0A060HSG3"/>